<accession>A0ABP8WCA8</accession>
<evidence type="ECO:0008006" key="4">
    <source>
        <dbReference type="Google" id="ProtNLM"/>
    </source>
</evidence>
<reference evidence="3" key="1">
    <citation type="journal article" date="2019" name="Int. J. Syst. Evol. Microbiol.">
        <title>The Global Catalogue of Microorganisms (GCM) 10K type strain sequencing project: providing services to taxonomists for standard genome sequencing and annotation.</title>
        <authorList>
            <consortium name="The Broad Institute Genomics Platform"/>
            <consortium name="The Broad Institute Genome Sequencing Center for Infectious Disease"/>
            <person name="Wu L."/>
            <person name="Ma J."/>
        </authorList>
    </citation>
    <scope>NUCLEOTIDE SEQUENCE [LARGE SCALE GENOMIC DNA]</scope>
    <source>
        <strain evidence="3">JCM 18956</strain>
    </source>
</reference>
<gene>
    <name evidence="2" type="ORF">GCM10025780_33940</name>
</gene>
<protein>
    <recommendedName>
        <fullName evidence="4">LppA-like lipoprotein</fullName>
    </recommendedName>
</protein>
<comment type="caution">
    <text evidence="2">The sequence shown here is derived from an EMBL/GenBank/DDBJ whole genome shotgun (WGS) entry which is preliminary data.</text>
</comment>
<keyword evidence="3" id="KW-1185">Reference proteome</keyword>
<feature type="compositionally biased region" description="Basic and acidic residues" evidence="1">
    <location>
        <begin position="129"/>
        <end position="144"/>
    </location>
</feature>
<evidence type="ECO:0000313" key="2">
    <source>
        <dbReference type="EMBL" id="GAA4684886.1"/>
    </source>
</evidence>
<dbReference type="EMBL" id="BAABLM010000010">
    <property type="protein sequence ID" value="GAA4684886.1"/>
    <property type="molecule type" value="Genomic_DNA"/>
</dbReference>
<feature type="region of interest" description="Disordered" evidence="1">
    <location>
        <begin position="129"/>
        <end position="154"/>
    </location>
</feature>
<organism evidence="2 3">
    <name type="scientific">Frondihabitans cladoniiphilus</name>
    <dbReference type="NCBI Taxonomy" id="715785"/>
    <lineage>
        <taxon>Bacteria</taxon>
        <taxon>Bacillati</taxon>
        <taxon>Actinomycetota</taxon>
        <taxon>Actinomycetes</taxon>
        <taxon>Micrococcales</taxon>
        <taxon>Microbacteriaceae</taxon>
        <taxon>Frondihabitans</taxon>
    </lineage>
</organism>
<evidence type="ECO:0000313" key="3">
    <source>
        <dbReference type="Proteomes" id="UP001501295"/>
    </source>
</evidence>
<dbReference type="RefSeq" id="WP_345377117.1">
    <property type="nucleotide sequence ID" value="NZ_BAABLM010000010.1"/>
</dbReference>
<proteinExistence type="predicted"/>
<dbReference type="Proteomes" id="UP001501295">
    <property type="component" value="Unassembled WGS sequence"/>
</dbReference>
<sequence length="154" mass="15962">MTPAASVATLYDLYTKTTAHLGESGWEAPPVDATVLGVTPESCTLDDGSEGVTYDGGGLGPGHVDAVAAAENVQSYWKSLGLEATVAKSSNPKNDRITVTGVDVKLNAQYVVNGDRAFISIVTTCVPGDSEKLGDAVEKHRDEQSTTPTPTPAP</sequence>
<evidence type="ECO:0000256" key="1">
    <source>
        <dbReference type="SAM" id="MobiDB-lite"/>
    </source>
</evidence>
<name>A0ABP8WCA8_9MICO</name>